<gene>
    <name evidence="2" type="ORF">J2739_004072</name>
</gene>
<feature type="signal peptide" evidence="1">
    <location>
        <begin position="1"/>
        <end position="22"/>
    </location>
</feature>
<proteinExistence type="predicted"/>
<dbReference type="RefSeq" id="WP_309904933.1">
    <property type="nucleotide sequence ID" value="NZ_JAVDRF010000010.1"/>
</dbReference>
<evidence type="ECO:0000313" key="3">
    <source>
        <dbReference type="Proteomes" id="UP001184230"/>
    </source>
</evidence>
<dbReference type="Proteomes" id="UP001184230">
    <property type="component" value="Unassembled WGS sequence"/>
</dbReference>
<comment type="caution">
    <text evidence="2">The sequence shown here is derived from an EMBL/GenBank/DDBJ whole genome shotgun (WGS) entry which is preliminary data.</text>
</comment>
<sequence length="116" mass="11928">MNASKILTAAAFSLLAVAGAQAETYDGVHPLTSGATRAEVAGQAVAAARAGNAYGDVAGAGSQAIASTADRAQVYQDAVAKAHDPFASLDRRAFYRDQVPEAYKKPKVSFTRQAGL</sequence>
<keyword evidence="3" id="KW-1185">Reference proteome</keyword>
<evidence type="ECO:0008006" key="4">
    <source>
        <dbReference type="Google" id="ProtNLM"/>
    </source>
</evidence>
<reference evidence="2 3" key="1">
    <citation type="submission" date="2023-07" db="EMBL/GenBank/DDBJ databases">
        <title>Sorghum-associated microbial communities from plants grown in Nebraska, USA.</title>
        <authorList>
            <person name="Schachtman D."/>
        </authorList>
    </citation>
    <scope>NUCLEOTIDE SEQUENCE [LARGE SCALE GENOMIC DNA]</scope>
    <source>
        <strain evidence="2 3">DS1781</strain>
    </source>
</reference>
<protein>
    <recommendedName>
        <fullName evidence="4">Alpha/beta hydrolase</fullName>
    </recommendedName>
</protein>
<organism evidence="2 3">
    <name type="scientific">Variovorax soli</name>
    <dbReference type="NCBI Taxonomy" id="376815"/>
    <lineage>
        <taxon>Bacteria</taxon>
        <taxon>Pseudomonadati</taxon>
        <taxon>Pseudomonadota</taxon>
        <taxon>Betaproteobacteria</taxon>
        <taxon>Burkholderiales</taxon>
        <taxon>Comamonadaceae</taxon>
        <taxon>Variovorax</taxon>
    </lineage>
</organism>
<name>A0ABU1NIJ7_9BURK</name>
<keyword evidence="1" id="KW-0732">Signal</keyword>
<accession>A0ABU1NIJ7</accession>
<dbReference type="EMBL" id="JAVDRF010000010">
    <property type="protein sequence ID" value="MDR6538283.1"/>
    <property type="molecule type" value="Genomic_DNA"/>
</dbReference>
<evidence type="ECO:0000256" key="1">
    <source>
        <dbReference type="SAM" id="SignalP"/>
    </source>
</evidence>
<feature type="chain" id="PRO_5045763440" description="Alpha/beta hydrolase" evidence="1">
    <location>
        <begin position="23"/>
        <end position="116"/>
    </location>
</feature>
<evidence type="ECO:0000313" key="2">
    <source>
        <dbReference type="EMBL" id="MDR6538283.1"/>
    </source>
</evidence>